<organism evidence="4 5">
    <name type="scientific">Mycolicibacterium austroafricanum</name>
    <name type="common">Mycobacterium austroafricanum</name>
    <dbReference type="NCBI Taxonomy" id="39687"/>
    <lineage>
        <taxon>Bacteria</taxon>
        <taxon>Bacillati</taxon>
        <taxon>Actinomycetota</taxon>
        <taxon>Actinomycetes</taxon>
        <taxon>Mycobacteriales</taxon>
        <taxon>Mycobacteriaceae</taxon>
        <taxon>Mycolicibacterium</taxon>
    </lineage>
</organism>
<proteinExistence type="predicted"/>
<feature type="transmembrane region" description="Helical" evidence="2">
    <location>
        <begin position="12"/>
        <end position="34"/>
    </location>
</feature>
<gene>
    <name evidence="4" type="ORF">QYF68_01630</name>
</gene>
<dbReference type="InterPro" id="IPR025403">
    <property type="entry name" value="TgpA-like_C"/>
</dbReference>
<evidence type="ECO:0000256" key="1">
    <source>
        <dbReference type="SAM" id="MobiDB-lite"/>
    </source>
</evidence>
<comment type="caution">
    <text evidence="4">The sequence shown here is derived from an EMBL/GenBank/DDBJ whole genome shotgun (WGS) entry which is preliminary data.</text>
</comment>
<feature type="domain" description="Protein-glutamine gamma-glutamyltransferase-like C-terminal" evidence="3">
    <location>
        <begin position="235"/>
        <end position="305"/>
    </location>
</feature>
<name>A0ABT8H6Y1_MYCAO</name>
<evidence type="ECO:0000259" key="3">
    <source>
        <dbReference type="Pfam" id="PF13559"/>
    </source>
</evidence>
<protein>
    <submittedName>
        <fullName evidence="4">DUF4129 domain-containing protein</fullName>
    </submittedName>
</protein>
<feature type="transmembrane region" description="Helical" evidence="2">
    <location>
        <begin position="163"/>
        <end position="184"/>
    </location>
</feature>
<sequence length="315" mass="33278">MPDKIEPADKRAVARTIAVAVLLLLAVVALRGYLPDGDRAAPPDERPESGTGSLVAVAAMLAVSIGIIAISILAQGRHRFPAPDQGGPVRDLREPWPGLRWRPLLIAAAVLLVWSVLMLVLMRWVSPGVVDDAPPPAPGADGRAETDRGPAPQTPTGDGGGSVFVLMAGATILLLALSVAATLLGRRRAPAPPPPVDPATVGTTPAEPDLARAAELGLAEMGDLSRDPRQAIIACYLAMERELEKSPGTIPQESDTPSEVLARAIERHALRADTGTELVDLFEEARFSPHVMNESHRADAVRALRQVQHQLQAAI</sequence>
<keyword evidence="5" id="KW-1185">Reference proteome</keyword>
<evidence type="ECO:0000313" key="5">
    <source>
        <dbReference type="Proteomes" id="UP001172687"/>
    </source>
</evidence>
<keyword evidence="2" id="KW-0472">Membrane</keyword>
<dbReference type="Proteomes" id="UP001172687">
    <property type="component" value="Unassembled WGS sequence"/>
</dbReference>
<evidence type="ECO:0000313" key="4">
    <source>
        <dbReference type="EMBL" id="MDN4516524.1"/>
    </source>
</evidence>
<accession>A0ABT8H6Y1</accession>
<feature type="transmembrane region" description="Helical" evidence="2">
    <location>
        <begin position="54"/>
        <end position="74"/>
    </location>
</feature>
<keyword evidence="2" id="KW-0812">Transmembrane</keyword>
<feature type="transmembrane region" description="Helical" evidence="2">
    <location>
        <begin position="104"/>
        <end position="125"/>
    </location>
</feature>
<dbReference type="Pfam" id="PF13559">
    <property type="entry name" value="DUF4129"/>
    <property type="match status" value="1"/>
</dbReference>
<dbReference type="EMBL" id="JAUHTC010000007">
    <property type="protein sequence ID" value="MDN4516524.1"/>
    <property type="molecule type" value="Genomic_DNA"/>
</dbReference>
<keyword evidence="2" id="KW-1133">Transmembrane helix</keyword>
<reference evidence="4" key="1">
    <citation type="submission" date="2023-07" db="EMBL/GenBank/DDBJ databases">
        <title>Degradation of tert-butanol by M. austroafricanum TBA100.</title>
        <authorList>
            <person name="Helbich S."/>
            <person name="Vainshtein Y."/>
        </authorList>
    </citation>
    <scope>NUCLEOTIDE SEQUENCE</scope>
    <source>
        <strain evidence="4">TBA100</strain>
    </source>
</reference>
<dbReference type="RefSeq" id="WP_208674624.1">
    <property type="nucleotide sequence ID" value="NZ_CP070380.1"/>
</dbReference>
<feature type="region of interest" description="Disordered" evidence="1">
    <location>
        <begin position="131"/>
        <end position="158"/>
    </location>
</feature>
<evidence type="ECO:0000256" key="2">
    <source>
        <dbReference type="SAM" id="Phobius"/>
    </source>
</evidence>